<gene>
    <name evidence="2" type="ORF">FDENT_9399</name>
</gene>
<comment type="caution">
    <text evidence="2">The sequence shown here is derived from an EMBL/GenBank/DDBJ whole genome shotgun (WGS) entry which is preliminary data.</text>
</comment>
<evidence type="ECO:0000313" key="2">
    <source>
        <dbReference type="EMBL" id="KAF5676885.1"/>
    </source>
</evidence>
<accession>A0A8H5TR59</accession>
<evidence type="ECO:0000256" key="1">
    <source>
        <dbReference type="SAM" id="MobiDB-lite"/>
    </source>
</evidence>
<keyword evidence="3" id="KW-1185">Reference proteome</keyword>
<organism evidence="2 3">
    <name type="scientific">Fusarium denticulatum</name>
    <dbReference type="NCBI Taxonomy" id="48507"/>
    <lineage>
        <taxon>Eukaryota</taxon>
        <taxon>Fungi</taxon>
        <taxon>Dikarya</taxon>
        <taxon>Ascomycota</taxon>
        <taxon>Pezizomycotina</taxon>
        <taxon>Sordariomycetes</taxon>
        <taxon>Hypocreomycetidae</taxon>
        <taxon>Hypocreales</taxon>
        <taxon>Nectriaceae</taxon>
        <taxon>Fusarium</taxon>
        <taxon>Fusarium fujikuroi species complex</taxon>
    </lineage>
</organism>
<dbReference type="AlphaFoldDB" id="A0A8H5TR59"/>
<evidence type="ECO:0000313" key="3">
    <source>
        <dbReference type="Proteomes" id="UP000562682"/>
    </source>
</evidence>
<protein>
    <submittedName>
        <fullName evidence="2">Uncharacterized protein</fullName>
    </submittedName>
</protein>
<reference evidence="2 3" key="1">
    <citation type="submission" date="2020-05" db="EMBL/GenBank/DDBJ databases">
        <title>Identification and distribution of gene clusters putatively required for synthesis of sphingolipid metabolism inhibitors in phylogenetically diverse species of the filamentous fungus Fusarium.</title>
        <authorList>
            <person name="Kim H.-S."/>
            <person name="Busman M."/>
            <person name="Brown D.W."/>
            <person name="Divon H."/>
            <person name="Uhlig S."/>
            <person name="Proctor R.H."/>
        </authorList>
    </citation>
    <scope>NUCLEOTIDE SEQUENCE [LARGE SCALE GENOMIC DNA]</scope>
    <source>
        <strain evidence="2 3">NRRL 25311</strain>
    </source>
</reference>
<feature type="region of interest" description="Disordered" evidence="1">
    <location>
        <begin position="72"/>
        <end position="99"/>
    </location>
</feature>
<proteinExistence type="predicted"/>
<dbReference type="EMBL" id="JAAOAK010000288">
    <property type="protein sequence ID" value="KAF5676885.1"/>
    <property type="molecule type" value="Genomic_DNA"/>
</dbReference>
<name>A0A8H5TR59_9HYPO</name>
<sequence>MLRSMWPGYGDQELEENTYTSCWLEDCRYFYNNATISNILYKAENDKSTVHNKLHQCAGNIKVIKENKVAKAHAQAKASGGDKSSTGEAKESDEDPDFVTPEVYVQYLKDSSLFRGNPEKQTQMK</sequence>
<dbReference type="Proteomes" id="UP000562682">
    <property type="component" value="Unassembled WGS sequence"/>
</dbReference>